<dbReference type="RefSeq" id="XP_062638649.1">
    <property type="nucleotide sequence ID" value="XM_062780144.1"/>
</dbReference>
<dbReference type="Proteomes" id="UP001302676">
    <property type="component" value="Unassembled WGS sequence"/>
</dbReference>
<proteinExistence type="predicted"/>
<feature type="chain" id="PRO_5042813837" evidence="3">
    <location>
        <begin position="21"/>
        <end position="669"/>
    </location>
</feature>
<keyword evidence="2" id="KW-0472">Membrane</keyword>
<keyword evidence="3" id="KW-0732">Signal</keyword>
<reference evidence="4" key="1">
    <citation type="journal article" date="2023" name="Mol. Phylogenet. Evol.">
        <title>Genome-scale phylogeny and comparative genomics of the fungal order Sordariales.</title>
        <authorList>
            <person name="Hensen N."/>
            <person name="Bonometti L."/>
            <person name="Westerberg I."/>
            <person name="Brannstrom I.O."/>
            <person name="Guillou S."/>
            <person name="Cros-Aarteil S."/>
            <person name="Calhoun S."/>
            <person name="Haridas S."/>
            <person name="Kuo A."/>
            <person name="Mondo S."/>
            <person name="Pangilinan J."/>
            <person name="Riley R."/>
            <person name="LaButti K."/>
            <person name="Andreopoulos B."/>
            <person name="Lipzen A."/>
            <person name="Chen C."/>
            <person name="Yan M."/>
            <person name="Daum C."/>
            <person name="Ng V."/>
            <person name="Clum A."/>
            <person name="Steindorff A."/>
            <person name="Ohm R.A."/>
            <person name="Martin F."/>
            <person name="Silar P."/>
            <person name="Natvig D.O."/>
            <person name="Lalanne C."/>
            <person name="Gautier V."/>
            <person name="Ament-Velasquez S.L."/>
            <person name="Kruys A."/>
            <person name="Hutchinson M.I."/>
            <person name="Powell A.J."/>
            <person name="Barry K."/>
            <person name="Miller A.N."/>
            <person name="Grigoriev I.V."/>
            <person name="Debuchy R."/>
            <person name="Gladieux P."/>
            <person name="Hiltunen Thoren M."/>
            <person name="Johannesson H."/>
        </authorList>
    </citation>
    <scope>NUCLEOTIDE SEQUENCE</scope>
    <source>
        <strain evidence="4">CBS 141.50</strain>
    </source>
</reference>
<gene>
    <name evidence="4" type="ORF">C8A04DRAFT_27038</name>
</gene>
<feature type="compositionally biased region" description="Low complexity" evidence="1">
    <location>
        <begin position="515"/>
        <end position="529"/>
    </location>
</feature>
<feature type="transmembrane region" description="Helical" evidence="2">
    <location>
        <begin position="379"/>
        <end position="402"/>
    </location>
</feature>
<evidence type="ECO:0000313" key="4">
    <source>
        <dbReference type="EMBL" id="KAK4145278.1"/>
    </source>
</evidence>
<comment type="caution">
    <text evidence="4">The sequence shown here is derived from an EMBL/GenBank/DDBJ whole genome shotgun (WGS) entry which is preliminary data.</text>
</comment>
<keyword evidence="2" id="KW-1133">Transmembrane helix</keyword>
<feature type="compositionally biased region" description="Gly residues" evidence="1">
    <location>
        <begin position="342"/>
        <end position="360"/>
    </location>
</feature>
<feature type="compositionally biased region" description="Polar residues" evidence="1">
    <location>
        <begin position="499"/>
        <end position="509"/>
    </location>
</feature>
<evidence type="ECO:0000256" key="3">
    <source>
        <dbReference type="SAM" id="SignalP"/>
    </source>
</evidence>
<feature type="region of interest" description="Disordered" evidence="1">
    <location>
        <begin position="320"/>
        <end position="374"/>
    </location>
</feature>
<evidence type="ECO:0000256" key="1">
    <source>
        <dbReference type="SAM" id="MobiDB-lite"/>
    </source>
</evidence>
<evidence type="ECO:0000313" key="5">
    <source>
        <dbReference type="Proteomes" id="UP001302676"/>
    </source>
</evidence>
<reference evidence="4" key="2">
    <citation type="submission" date="2023-05" db="EMBL/GenBank/DDBJ databases">
        <authorList>
            <consortium name="Lawrence Berkeley National Laboratory"/>
            <person name="Steindorff A."/>
            <person name="Hensen N."/>
            <person name="Bonometti L."/>
            <person name="Westerberg I."/>
            <person name="Brannstrom I.O."/>
            <person name="Guillou S."/>
            <person name="Cros-Aarteil S."/>
            <person name="Calhoun S."/>
            <person name="Haridas S."/>
            <person name="Kuo A."/>
            <person name="Mondo S."/>
            <person name="Pangilinan J."/>
            <person name="Riley R."/>
            <person name="Labutti K."/>
            <person name="Andreopoulos B."/>
            <person name="Lipzen A."/>
            <person name="Chen C."/>
            <person name="Yanf M."/>
            <person name="Daum C."/>
            <person name="Ng V."/>
            <person name="Clum A."/>
            <person name="Ohm R."/>
            <person name="Martin F."/>
            <person name="Silar P."/>
            <person name="Natvig D."/>
            <person name="Lalanne C."/>
            <person name="Gautier V."/>
            <person name="Ament-Velasquez S.L."/>
            <person name="Kruys A."/>
            <person name="Hutchinson M.I."/>
            <person name="Powell A.J."/>
            <person name="Barry K."/>
            <person name="Miller A.N."/>
            <person name="Grigoriev I.V."/>
            <person name="Debuchy R."/>
            <person name="Gladieux P."/>
            <person name="Thoren M.H."/>
            <person name="Johannesson H."/>
        </authorList>
    </citation>
    <scope>NUCLEOTIDE SEQUENCE</scope>
    <source>
        <strain evidence="4">CBS 141.50</strain>
    </source>
</reference>
<protein>
    <submittedName>
        <fullName evidence="4">Uncharacterized protein</fullName>
    </submittedName>
</protein>
<feature type="signal peptide" evidence="3">
    <location>
        <begin position="1"/>
        <end position="20"/>
    </location>
</feature>
<feature type="compositionally biased region" description="Polar residues" evidence="1">
    <location>
        <begin position="324"/>
        <end position="341"/>
    </location>
</feature>
<feature type="region of interest" description="Disordered" evidence="1">
    <location>
        <begin position="437"/>
        <end position="669"/>
    </location>
</feature>
<feature type="compositionally biased region" description="Low complexity" evidence="1">
    <location>
        <begin position="588"/>
        <end position="621"/>
    </location>
</feature>
<organism evidence="4 5">
    <name type="scientific">Dichotomopilus funicola</name>
    <dbReference type="NCBI Taxonomy" id="1934379"/>
    <lineage>
        <taxon>Eukaryota</taxon>
        <taxon>Fungi</taxon>
        <taxon>Dikarya</taxon>
        <taxon>Ascomycota</taxon>
        <taxon>Pezizomycotina</taxon>
        <taxon>Sordariomycetes</taxon>
        <taxon>Sordariomycetidae</taxon>
        <taxon>Sordariales</taxon>
        <taxon>Chaetomiaceae</taxon>
        <taxon>Dichotomopilus</taxon>
    </lineage>
</organism>
<keyword evidence="5" id="KW-1185">Reference proteome</keyword>
<dbReference type="EMBL" id="MU853570">
    <property type="protein sequence ID" value="KAK4145278.1"/>
    <property type="molecule type" value="Genomic_DNA"/>
</dbReference>
<feature type="compositionally biased region" description="Low complexity" evidence="1">
    <location>
        <begin position="634"/>
        <end position="659"/>
    </location>
</feature>
<feature type="compositionally biased region" description="Polar residues" evidence="1">
    <location>
        <begin position="561"/>
        <end position="580"/>
    </location>
</feature>
<dbReference type="GeneID" id="87816757"/>
<keyword evidence="2" id="KW-0812">Transmembrane</keyword>
<name>A0AAN6V5H9_9PEZI</name>
<accession>A0AAN6V5H9</accession>
<evidence type="ECO:0000256" key="2">
    <source>
        <dbReference type="SAM" id="Phobius"/>
    </source>
</evidence>
<sequence>MSQTRFSVAAAALAVGLAMAESILYVTDMPAYNVLAPCAQSALAYNIQYLTGDACPEAVSELQSCVCTKNNNFRSVSSGISQSISYGCGSTASDDHSSAQSVLTAYCDPSKTVKFATPTAVSVFITDIPEFDYLAPCAKSALGYAVETMTYELCQSDAPALASCACNKNQNSLVVSQIINSSVKYSCSGHLADVTSAQEMFSAYCAMNDGTTKFPTPSDPPGDMTYYITDLPGFSSLAPCAATGLGYAIQSQLYELCPDGPQALASCVCLKESMTNEVLKAITSSVKYECESTATEDVASAISLYDYYCSAAAAEVTPPGVHNSVGQSHPASRTSGGPKQTGTGGAHNGNGSGSGDGNGSSDGFSNGNDKQSSGPSTGVIVGAVVAVILGLAIIGAIIFFVIRARRNRPGSVRIPENDPSVPLGPYGKAELASDSIAAPVHPSSPSPSTLKPGAIPTRADNISPVSATTGAFTPPPNQAELSGQAAFYPPMPNRPELHNQATGSPSLVSPGSDVHGQPGQPPQHAAFAAPPNPNAPELYGQGAPASHRPELQGQGAMYANTPANMSELQGQGTQYHNANPNRPELAGQYNYPPQQSPYTQQQQQSPPPQYQQAYSPQHSPYNSQSPYDPPVSPPQQQMHGGHPQQQQQQQSTYPQSSWQAGPVPDLHDL</sequence>
<dbReference type="AlphaFoldDB" id="A0AAN6V5H9"/>